<protein>
    <recommendedName>
        <fullName evidence="4">Pseudouridine synthase</fullName>
        <ecNumber evidence="4">5.4.99.-</ecNumber>
    </recommendedName>
</protein>
<dbReference type="Proteomes" id="UP001497444">
    <property type="component" value="Unassembled WGS sequence"/>
</dbReference>
<dbReference type="InterPro" id="IPR050188">
    <property type="entry name" value="RluA_PseudoU_synthase"/>
</dbReference>
<name>A0ABP0V6M0_9BRYO</name>
<dbReference type="PANTHER" id="PTHR21600:SF44">
    <property type="entry name" value="RIBOSOMAL LARGE SUBUNIT PSEUDOURIDINE SYNTHASE D"/>
    <property type="match status" value="1"/>
</dbReference>
<dbReference type="InterPro" id="IPR006225">
    <property type="entry name" value="PsdUridine_synth_RluC/D"/>
</dbReference>
<dbReference type="PANTHER" id="PTHR21600">
    <property type="entry name" value="MITOCHONDRIAL RNA PSEUDOURIDINE SYNTHASE"/>
    <property type="match status" value="1"/>
</dbReference>
<gene>
    <name evidence="6" type="ORF">CSSPJE1EN1_LOCUS25054</name>
</gene>
<proteinExistence type="inferred from homology"/>
<comment type="function">
    <text evidence="4">Responsible for synthesis of pseudouridine from uracil.</text>
</comment>
<dbReference type="InterPro" id="IPR006145">
    <property type="entry name" value="PsdUridine_synth_RsuA/RluA"/>
</dbReference>
<accession>A0ABP0V6M0</accession>
<evidence type="ECO:0000256" key="1">
    <source>
        <dbReference type="ARBA" id="ARBA00000073"/>
    </source>
</evidence>
<dbReference type="EMBL" id="CAXAQS010000022">
    <property type="protein sequence ID" value="CAK9249676.1"/>
    <property type="molecule type" value="Genomic_DNA"/>
</dbReference>
<dbReference type="InterPro" id="IPR020103">
    <property type="entry name" value="PsdUridine_synth_cat_dom_sf"/>
</dbReference>
<evidence type="ECO:0000256" key="2">
    <source>
        <dbReference type="ARBA" id="ARBA00010876"/>
    </source>
</evidence>
<dbReference type="EC" id="5.4.99.-" evidence="4"/>
<feature type="domain" description="Pseudouridine synthase RsuA/RluA-like" evidence="5">
    <location>
        <begin position="21"/>
        <end position="184"/>
    </location>
</feature>
<evidence type="ECO:0000256" key="3">
    <source>
        <dbReference type="ARBA" id="ARBA00023235"/>
    </source>
</evidence>
<dbReference type="SUPFAM" id="SSF55120">
    <property type="entry name" value="Pseudouridine synthase"/>
    <property type="match status" value="1"/>
</dbReference>
<dbReference type="NCBIfam" id="TIGR00005">
    <property type="entry name" value="rluA_subfam"/>
    <property type="match status" value="1"/>
</dbReference>
<comment type="catalytic activity">
    <reaction evidence="1 4">
        <text>a uridine in RNA = a pseudouridine in RNA</text>
        <dbReference type="Rhea" id="RHEA:48348"/>
        <dbReference type="Rhea" id="RHEA-COMP:12068"/>
        <dbReference type="Rhea" id="RHEA-COMP:12069"/>
        <dbReference type="ChEBI" id="CHEBI:65314"/>
        <dbReference type="ChEBI" id="CHEBI:65315"/>
    </reaction>
</comment>
<comment type="caution">
    <text evidence="6">The sequence shown here is derived from an EMBL/GenBank/DDBJ whole genome shotgun (WGS) entry which is preliminary data.</text>
</comment>
<evidence type="ECO:0000313" key="6">
    <source>
        <dbReference type="EMBL" id="CAK9249676.1"/>
    </source>
</evidence>
<dbReference type="CDD" id="cd02869">
    <property type="entry name" value="PseudoU_synth_RluA_like"/>
    <property type="match status" value="1"/>
</dbReference>
<evidence type="ECO:0000313" key="7">
    <source>
        <dbReference type="Proteomes" id="UP001497444"/>
    </source>
</evidence>
<dbReference type="PROSITE" id="PS01129">
    <property type="entry name" value="PSI_RLU"/>
    <property type="match status" value="1"/>
</dbReference>
<evidence type="ECO:0000256" key="4">
    <source>
        <dbReference type="RuleBase" id="RU362028"/>
    </source>
</evidence>
<reference evidence="6" key="1">
    <citation type="submission" date="2024-02" db="EMBL/GenBank/DDBJ databases">
        <authorList>
            <consortium name="ELIXIR-Norway"/>
            <consortium name="Elixir Norway"/>
        </authorList>
    </citation>
    <scope>NUCLEOTIDE SEQUENCE</scope>
</reference>
<dbReference type="Gene3D" id="3.30.2350.10">
    <property type="entry name" value="Pseudouridine synthase"/>
    <property type="match status" value="1"/>
</dbReference>
<comment type="similarity">
    <text evidence="2 4">Belongs to the pseudouridine synthase RluA family.</text>
</comment>
<dbReference type="Pfam" id="PF00849">
    <property type="entry name" value="PseudoU_synth_2"/>
    <property type="match status" value="1"/>
</dbReference>
<keyword evidence="7" id="KW-1185">Reference proteome</keyword>
<evidence type="ECO:0000259" key="5">
    <source>
        <dbReference type="Pfam" id="PF00849"/>
    </source>
</evidence>
<organism evidence="6 7">
    <name type="scientific">Sphagnum jensenii</name>
    <dbReference type="NCBI Taxonomy" id="128206"/>
    <lineage>
        <taxon>Eukaryota</taxon>
        <taxon>Viridiplantae</taxon>
        <taxon>Streptophyta</taxon>
        <taxon>Embryophyta</taxon>
        <taxon>Bryophyta</taxon>
        <taxon>Sphagnophytina</taxon>
        <taxon>Sphagnopsida</taxon>
        <taxon>Sphagnales</taxon>
        <taxon>Sphagnaceae</taxon>
        <taxon>Sphagnum</taxon>
    </lineage>
</organism>
<dbReference type="InterPro" id="IPR006224">
    <property type="entry name" value="PsdUridine_synth_RluA-like_CS"/>
</dbReference>
<keyword evidence="3 4" id="KW-0413">Isomerase</keyword>
<sequence length="264" mass="29199">MKKLELHAEDKPMEILFQDEHLLIVNKPPGLTVHPSDTQADGTLVNILLHHVKDLSGIGGTLRPGIVHRLDKNTSGALVISKTDRAHQGLVDIFSRHDIDRVYWALVFGAPELLSGTIRGNIGRSTSDRKKMALLKTGGRHAVSHYRKLEEFGRGTTRSTKPFASRLEVTLETGRTHQIRVHLNSISHSVLGDPTYGTPSETQSKWKDLPAEVREAIGKLPGQALHARVLGFRHPVSGEKIRVEAEPPEQFKNLLAALAVFKKS</sequence>